<name>A0ABV2JHH6_9STRE</name>
<evidence type="ECO:0000313" key="3">
    <source>
        <dbReference type="Proteomes" id="UP001549037"/>
    </source>
</evidence>
<organism evidence="2 3">
    <name type="scientific">Streptococcus porcorum</name>
    <dbReference type="NCBI Taxonomy" id="701526"/>
    <lineage>
        <taxon>Bacteria</taxon>
        <taxon>Bacillati</taxon>
        <taxon>Bacillota</taxon>
        <taxon>Bacilli</taxon>
        <taxon>Lactobacillales</taxon>
        <taxon>Streptococcaceae</taxon>
        <taxon>Streptococcus</taxon>
    </lineage>
</organism>
<dbReference type="Proteomes" id="UP001549037">
    <property type="component" value="Unassembled WGS sequence"/>
</dbReference>
<sequence length="186" mass="20466">MKTRQKTHLIIFIALAIALNYVGSNIALFLKLPIYLDMVGSLLIAILFGPWLGALTAILSALLSWLTTDIFAIYYAPVAIVTVLLAGFMFRKKAELKRLAILTIPLSLIGTLISASITVVLFKGITSSGSSLLAQIFHAMGMNLTTSLIIVQILTDYLDRLVSLTLVFVLIKQLKDQLNFQLLKEK</sequence>
<evidence type="ECO:0000313" key="2">
    <source>
        <dbReference type="EMBL" id="MET3634186.1"/>
    </source>
</evidence>
<keyword evidence="3" id="KW-1185">Reference proteome</keyword>
<gene>
    <name evidence="2" type="ORF">ABID28_000823</name>
</gene>
<dbReference type="InterPro" id="IPR024529">
    <property type="entry name" value="ECF_trnsprt_substrate-spec"/>
</dbReference>
<dbReference type="Pfam" id="PF12822">
    <property type="entry name" value="ECF_trnsprt"/>
    <property type="match status" value="1"/>
</dbReference>
<feature type="transmembrane region" description="Helical" evidence="1">
    <location>
        <begin position="6"/>
        <end position="30"/>
    </location>
</feature>
<keyword evidence="1" id="KW-1133">Transmembrane helix</keyword>
<evidence type="ECO:0000256" key="1">
    <source>
        <dbReference type="SAM" id="Phobius"/>
    </source>
</evidence>
<reference evidence="2 3" key="1">
    <citation type="submission" date="2024-06" db="EMBL/GenBank/DDBJ databases">
        <title>Genomic Encyclopedia of Type Strains, Phase IV (KMG-IV): sequencing the most valuable type-strain genomes for metagenomic binning, comparative biology and taxonomic classification.</title>
        <authorList>
            <person name="Goeker M."/>
        </authorList>
    </citation>
    <scope>NUCLEOTIDE SEQUENCE [LARGE SCALE GENOMIC DNA]</scope>
    <source>
        <strain evidence="2 3">DSM 28302</strain>
    </source>
</reference>
<dbReference type="Gene3D" id="1.10.1760.20">
    <property type="match status" value="1"/>
</dbReference>
<feature type="transmembrane region" description="Helical" evidence="1">
    <location>
        <begin position="99"/>
        <end position="122"/>
    </location>
</feature>
<accession>A0ABV2JHH6</accession>
<keyword evidence="1" id="KW-0472">Membrane</keyword>
<keyword evidence="1" id="KW-0812">Transmembrane</keyword>
<comment type="caution">
    <text evidence="2">The sequence shown here is derived from an EMBL/GenBank/DDBJ whole genome shotgun (WGS) entry which is preliminary data.</text>
</comment>
<proteinExistence type="predicted"/>
<protein>
    <submittedName>
        <fullName evidence="2">Energy-coupling factor transport system substrate-specific component</fullName>
    </submittedName>
</protein>
<feature type="transmembrane region" description="Helical" evidence="1">
    <location>
        <begin position="72"/>
        <end position="90"/>
    </location>
</feature>
<dbReference type="EMBL" id="JBEPLN010000010">
    <property type="protein sequence ID" value="MET3634186.1"/>
    <property type="molecule type" value="Genomic_DNA"/>
</dbReference>
<dbReference type="RefSeq" id="WP_354368328.1">
    <property type="nucleotide sequence ID" value="NZ_JBEPLN010000010.1"/>
</dbReference>
<feature type="transmembrane region" description="Helical" evidence="1">
    <location>
        <begin position="42"/>
        <end position="66"/>
    </location>
</feature>
<feature type="transmembrane region" description="Helical" evidence="1">
    <location>
        <begin position="134"/>
        <end position="154"/>
    </location>
</feature>